<proteinExistence type="predicted"/>
<dbReference type="CDD" id="cd16282">
    <property type="entry name" value="metallo-hydrolase-like_MBL-fold"/>
    <property type="match status" value="1"/>
</dbReference>
<reference evidence="2" key="1">
    <citation type="submission" date="2018-06" db="EMBL/GenBank/DDBJ databases">
        <authorList>
            <person name="Zhirakovskaya E."/>
        </authorList>
    </citation>
    <scope>NUCLEOTIDE SEQUENCE</scope>
</reference>
<dbReference type="InterPro" id="IPR050855">
    <property type="entry name" value="NDM-1-like"/>
</dbReference>
<dbReference type="AlphaFoldDB" id="A0A3B0ZN83"/>
<accession>A0A3B0ZN83</accession>
<organism evidence="2">
    <name type="scientific">hydrothermal vent metagenome</name>
    <dbReference type="NCBI Taxonomy" id="652676"/>
    <lineage>
        <taxon>unclassified sequences</taxon>
        <taxon>metagenomes</taxon>
        <taxon>ecological metagenomes</taxon>
    </lineage>
</organism>
<dbReference type="PANTHER" id="PTHR42951:SF20">
    <property type="entry name" value="BETA LACTAMASE"/>
    <property type="match status" value="1"/>
</dbReference>
<dbReference type="InterPro" id="IPR001279">
    <property type="entry name" value="Metallo-B-lactamas"/>
</dbReference>
<protein>
    <submittedName>
        <fullName evidence="2">MBL-fold metallo-hydrolase superfamily</fullName>
    </submittedName>
</protein>
<name>A0A3B0ZN83_9ZZZZ</name>
<dbReference type="SUPFAM" id="SSF56281">
    <property type="entry name" value="Metallo-hydrolase/oxidoreductase"/>
    <property type="match status" value="1"/>
</dbReference>
<evidence type="ECO:0000259" key="1">
    <source>
        <dbReference type="SMART" id="SM00849"/>
    </source>
</evidence>
<dbReference type="EMBL" id="UOFS01000019">
    <property type="protein sequence ID" value="VAW94908.1"/>
    <property type="molecule type" value="Genomic_DNA"/>
</dbReference>
<dbReference type="PANTHER" id="PTHR42951">
    <property type="entry name" value="METALLO-BETA-LACTAMASE DOMAIN-CONTAINING"/>
    <property type="match status" value="1"/>
</dbReference>
<feature type="domain" description="Metallo-beta-lactamase" evidence="1">
    <location>
        <begin position="73"/>
        <end position="264"/>
    </location>
</feature>
<keyword evidence="2" id="KW-0378">Hydrolase</keyword>
<dbReference type="GO" id="GO:0016787">
    <property type="term" value="F:hydrolase activity"/>
    <property type="evidence" value="ECO:0007669"/>
    <property type="project" value="UniProtKB-KW"/>
</dbReference>
<dbReference type="Pfam" id="PF00753">
    <property type="entry name" value="Lactamase_B"/>
    <property type="match status" value="1"/>
</dbReference>
<evidence type="ECO:0000313" key="2">
    <source>
        <dbReference type="EMBL" id="VAW94908.1"/>
    </source>
</evidence>
<dbReference type="Gene3D" id="3.60.15.10">
    <property type="entry name" value="Ribonuclease Z/Hydroxyacylglutathione hydrolase-like"/>
    <property type="match status" value="1"/>
</dbReference>
<sequence length="338" mass="37899">MHNLIKILTATLLLTQSILILLISTTTVQAEKIVNTPYGESQVEFKVQQFKNTPVYYVIGQSGVPGTDNEGYTSNAGFVITKKGVVVYDTLGTPILGYLLYSAIKKITDKPITHVISGHYHADHFYGLQAFKEHSKVTVWAHKSAYIYLNNPAAKRRLIQRRESLFPWVNEKTYIVSPDKTFPKNKTLDMGDVQIELIHAGTAHSPDDVIMLVKNYGVVFSGDLIFAGRLPFLGGEDVNTKNWLSGLSYLQQIKPTPKFIIPGHGAPDTDPTRSIAFTKDYLSFLRKIMGDAAEQLNGFAETYNSADWTKYKNVKTFTAANRGNAYRVFLEMESELFE</sequence>
<dbReference type="SMART" id="SM00849">
    <property type="entry name" value="Lactamase_B"/>
    <property type="match status" value="1"/>
</dbReference>
<dbReference type="InterPro" id="IPR036866">
    <property type="entry name" value="RibonucZ/Hydroxyglut_hydro"/>
</dbReference>
<gene>
    <name evidence="2" type="ORF">MNBD_GAMMA22-1680</name>
</gene>